<keyword evidence="1" id="KW-0812">Transmembrane</keyword>
<name>A0ABP7FDW9_9MICO</name>
<dbReference type="PIRSF" id="PIRSF037395">
    <property type="entry name" value="UCP037395_ABCper"/>
    <property type="match status" value="1"/>
</dbReference>
<proteinExistence type="predicted"/>
<dbReference type="Gene3D" id="1.10.1760.20">
    <property type="match status" value="1"/>
</dbReference>
<dbReference type="InterPro" id="IPR017196">
    <property type="entry name" value="ECF_substrate-spec_UCP037395"/>
</dbReference>
<keyword evidence="1" id="KW-1133">Transmembrane helix</keyword>
<protein>
    <submittedName>
        <fullName evidence="2">ECF transporter S component</fullName>
    </submittedName>
</protein>
<organism evidence="2 3">
    <name type="scientific">Leifsonella bigeumensis</name>
    <dbReference type="NCBI Taxonomy" id="433643"/>
    <lineage>
        <taxon>Bacteria</taxon>
        <taxon>Bacillati</taxon>
        <taxon>Actinomycetota</taxon>
        <taxon>Actinomycetes</taxon>
        <taxon>Micrococcales</taxon>
        <taxon>Microbacteriaceae</taxon>
        <taxon>Leifsonella</taxon>
    </lineage>
</organism>
<evidence type="ECO:0000256" key="1">
    <source>
        <dbReference type="SAM" id="Phobius"/>
    </source>
</evidence>
<feature type="transmembrane region" description="Helical" evidence="1">
    <location>
        <begin position="53"/>
        <end position="74"/>
    </location>
</feature>
<feature type="transmembrane region" description="Helical" evidence="1">
    <location>
        <begin position="176"/>
        <end position="202"/>
    </location>
</feature>
<feature type="transmembrane region" description="Helical" evidence="1">
    <location>
        <begin position="23"/>
        <end position="41"/>
    </location>
</feature>
<dbReference type="Pfam" id="PF12822">
    <property type="entry name" value="ECF_trnsprt"/>
    <property type="match status" value="1"/>
</dbReference>
<gene>
    <name evidence="2" type="ORF">GCM10022239_11040</name>
</gene>
<keyword evidence="1" id="KW-0472">Membrane</keyword>
<evidence type="ECO:0000313" key="3">
    <source>
        <dbReference type="Proteomes" id="UP001501004"/>
    </source>
</evidence>
<feature type="transmembrane region" description="Helical" evidence="1">
    <location>
        <begin position="108"/>
        <end position="134"/>
    </location>
</feature>
<comment type="caution">
    <text evidence="2">The sequence shown here is derived from an EMBL/GenBank/DDBJ whole genome shotgun (WGS) entry which is preliminary data.</text>
</comment>
<dbReference type="EMBL" id="BAABAE010000003">
    <property type="protein sequence ID" value="GAA3737043.1"/>
    <property type="molecule type" value="Genomic_DNA"/>
</dbReference>
<sequence>MTQNAGSAGSGIRSIPLGARTGTALAITSVIGVASFTWPLLVGQDSPLAQTAAAPVVLAGVLLAVVLVTLVALGDRSIDAKTVTMLGLLAAIGAVLRPLSAGSAGVEFVFLFVILGGRVFGAGFGFALGSVTLFASALLTGGFGPWLPFQMLAASWIGMGAGLLPRRMRGARELSCLAAFAAVSGFLYGQLMNLSFWPFAIGAGTALSFQPDASVWENLQRFALFSVATSLGWDLMRAIVLAVGVALLGRPVLKALRRTAGIGSFSNPIKPGPGSR</sequence>
<reference evidence="3" key="1">
    <citation type="journal article" date="2019" name="Int. J. Syst. Evol. Microbiol.">
        <title>The Global Catalogue of Microorganisms (GCM) 10K type strain sequencing project: providing services to taxonomists for standard genome sequencing and annotation.</title>
        <authorList>
            <consortium name="The Broad Institute Genomics Platform"/>
            <consortium name="The Broad Institute Genome Sequencing Center for Infectious Disease"/>
            <person name="Wu L."/>
            <person name="Ma J."/>
        </authorList>
    </citation>
    <scope>NUCLEOTIDE SEQUENCE [LARGE SCALE GENOMIC DNA]</scope>
    <source>
        <strain evidence="3">JCM 16949</strain>
    </source>
</reference>
<dbReference type="Proteomes" id="UP001501004">
    <property type="component" value="Unassembled WGS sequence"/>
</dbReference>
<accession>A0ABP7FDW9</accession>
<feature type="transmembrane region" description="Helical" evidence="1">
    <location>
        <begin position="146"/>
        <end position="164"/>
    </location>
</feature>
<evidence type="ECO:0000313" key="2">
    <source>
        <dbReference type="EMBL" id="GAA3737043.1"/>
    </source>
</evidence>
<dbReference type="InterPro" id="IPR024529">
    <property type="entry name" value="ECF_trnsprt_substrate-spec"/>
</dbReference>
<keyword evidence="3" id="KW-1185">Reference proteome</keyword>
<dbReference type="RefSeq" id="WP_344754570.1">
    <property type="nucleotide sequence ID" value="NZ_BAABAE010000003.1"/>
</dbReference>
<feature type="transmembrane region" description="Helical" evidence="1">
    <location>
        <begin position="222"/>
        <end position="248"/>
    </location>
</feature>